<evidence type="ECO:0000313" key="1">
    <source>
        <dbReference type="EMBL" id="TFK60893.1"/>
    </source>
</evidence>
<sequence length="623" mass="69663">MPLSISQAARTQQLANRDVAFAKIDKKVAILKERICTLASTNKDVTALKERIRSLHADRNTFNTIHEFPPEVLSRILYLARHVPSSDWNYYGKSHLLRWFAVSRVSQSWRDIALSSTNLWSHLASTYPKRIFDECLRLSKSGPLQVDLYRISPHHTPHRFFPSHLNRIQELTLKLSTDEWDTFAPNLSSPAPLLESFFVALEAPGVLSPPPLTITDRMFSGTTPRIRRLHLSACSIDIKSSLFTDLTSLELLNPLKKVSAKAFLIMLRQLPRLTLLAISDVLKPSTALVPSKTGIIALTSLQSLSIEGQSFHQDLDILSHLSFPANSTLKFHSKTGSTAAVHSLLEFLRVNKAARMTSSTPLSYSMDLYSSYNTLKLSLNNDCTEPGYVADLLKFDLRGGWADKLQISNNPEIAVVFSYLHLTTLTSLTSNWHLDTETWTKLFGPLPNLKEISANTQRSIGIIHAIMDDFKAKCPPAPGNKLQNKTSTREKKKEKGGRGGGQSRAQVASTSGSQAANHNPIFPNLEVLKFNGPTYYPWAPDDLVTALRARKTAGKGLKLLEIAQCENMNQTAMDALSEVVTVNWDGFDGDEDWQPPELYRDYVPTSEDMGFSADFDYDKWVGY</sequence>
<accession>A0ACD3A4U6</accession>
<protein>
    <submittedName>
        <fullName evidence="1">Uncharacterized protein</fullName>
    </submittedName>
</protein>
<dbReference type="EMBL" id="ML208720">
    <property type="protein sequence ID" value="TFK60893.1"/>
    <property type="molecule type" value="Genomic_DNA"/>
</dbReference>
<gene>
    <name evidence="1" type="ORF">BDN72DRAFT_850184</name>
</gene>
<dbReference type="Proteomes" id="UP000308600">
    <property type="component" value="Unassembled WGS sequence"/>
</dbReference>
<keyword evidence="2" id="KW-1185">Reference proteome</keyword>
<proteinExistence type="predicted"/>
<evidence type="ECO:0000313" key="2">
    <source>
        <dbReference type="Proteomes" id="UP000308600"/>
    </source>
</evidence>
<reference evidence="1 2" key="1">
    <citation type="journal article" date="2019" name="Nat. Ecol. Evol.">
        <title>Megaphylogeny resolves global patterns of mushroom evolution.</title>
        <authorList>
            <person name="Varga T."/>
            <person name="Krizsan K."/>
            <person name="Foldi C."/>
            <person name="Dima B."/>
            <person name="Sanchez-Garcia M."/>
            <person name="Sanchez-Ramirez S."/>
            <person name="Szollosi G.J."/>
            <person name="Szarkandi J.G."/>
            <person name="Papp V."/>
            <person name="Albert L."/>
            <person name="Andreopoulos W."/>
            <person name="Angelini C."/>
            <person name="Antonin V."/>
            <person name="Barry K.W."/>
            <person name="Bougher N.L."/>
            <person name="Buchanan P."/>
            <person name="Buyck B."/>
            <person name="Bense V."/>
            <person name="Catcheside P."/>
            <person name="Chovatia M."/>
            <person name="Cooper J."/>
            <person name="Damon W."/>
            <person name="Desjardin D."/>
            <person name="Finy P."/>
            <person name="Geml J."/>
            <person name="Haridas S."/>
            <person name="Hughes K."/>
            <person name="Justo A."/>
            <person name="Karasinski D."/>
            <person name="Kautmanova I."/>
            <person name="Kiss B."/>
            <person name="Kocsube S."/>
            <person name="Kotiranta H."/>
            <person name="LaButti K.M."/>
            <person name="Lechner B.E."/>
            <person name="Liimatainen K."/>
            <person name="Lipzen A."/>
            <person name="Lukacs Z."/>
            <person name="Mihaltcheva S."/>
            <person name="Morgado L.N."/>
            <person name="Niskanen T."/>
            <person name="Noordeloos M.E."/>
            <person name="Ohm R.A."/>
            <person name="Ortiz-Santana B."/>
            <person name="Ovrebo C."/>
            <person name="Racz N."/>
            <person name="Riley R."/>
            <person name="Savchenko A."/>
            <person name="Shiryaev A."/>
            <person name="Soop K."/>
            <person name="Spirin V."/>
            <person name="Szebenyi C."/>
            <person name="Tomsovsky M."/>
            <person name="Tulloss R.E."/>
            <person name="Uehling J."/>
            <person name="Grigoriev I.V."/>
            <person name="Vagvolgyi C."/>
            <person name="Papp T."/>
            <person name="Martin F.M."/>
            <person name="Miettinen O."/>
            <person name="Hibbett D.S."/>
            <person name="Nagy L.G."/>
        </authorList>
    </citation>
    <scope>NUCLEOTIDE SEQUENCE [LARGE SCALE GENOMIC DNA]</scope>
    <source>
        <strain evidence="1 2">NL-1719</strain>
    </source>
</reference>
<name>A0ACD3A4U6_9AGAR</name>
<organism evidence="1 2">
    <name type="scientific">Pluteus cervinus</name>
    <dbReference type="NCBI Taxonomy" id="181527"/>
    <lineage>
        <taxon>Eukaryota</taxon>
        <taxon>Fungi</taxon>
        <taxon>Dikarya</taxon>
        <taxon>Basidiomycota</taxon>
        <taxon>Agaricomycotina</taxon>
        <taxon>Agaricomycetes</taxon>
        <taxon>Agaricomycetidae</taxon>
        <taxon>Agaricales</taxon>
        <taxon>Pluteineae</taxon>
        <taxon>Pluteaceae</taxon>
        <taxon>Pluteus</taxon>
    </lineage>
</organism>